<proteinExistence type="predicted"/>
<keyword evidence="1" id="KW-0472">Membrane</keyword>
<dbReference type="PANTHER" id="PTHR37461:SF1">
    <property type="entry name" value="ANTI-SIGMA-K FACTOR RSKA"/>
    <property type="match status" value="1"/>
</dbReference>
<keyword evidence="1" id="KW-0812">Transmembrane</keyword>
<protein>
    <submittedName>
        <fullName evidence="3">Anti-sigma factor</fullName>
    </submittedName>
</protein>
<dbReference type="InterPro" id="IPR051474">
    <property type="entry name" value="Anti-sigma-K/W_factor"/>
</dbReference>
<reference evidence="3 4" key="1">
    <citation type="submission" date="2024-02" db="EMBL/GenBank/DDBJ databases">
        <title>Seven novel Bacillus-like species.</title>
        <authorList>
            <person name="Liu G."/>
        </authorList>
    </citation>
    <scope>NUCLEOTIDE SEQUENCE [LARGE SCALE GENOMIC DNA]</scope>
    <source>
        <strain evidence="3 4">FJAT-52991</strain>
    </source>
</reference>
<dbReference type="EMBL" id="CP147404">
    <property type="protein sequence ID" value="WXB91642.1"/>
    <property type="molecule type" value="Genomic_DNA"/>
</dbReference>
<evidence type="ECO:0000313" key="3">
    <source>
        <dbReference type="EMBL" id="WXB91642.1"/>
    </source>
</evidence>
<evidence type="ECO:0000256" key="1">
    <source>
        <dbReference type="SAM" id="Phobius"/>
    </source>
</evidence>
<gene>
    <name evidence="3" type="ORF">WDJ61_10180</name>
</gene>
<dbReference type="PANTHER" id="PTHR37461">
    <property type="entry name" value="ANTI-SIGMA-K FACTOR RSKA"/>
    <property type="match status" value="1"/>
</dbReference>
<dbReference type="Pfam" id="PF10099">
    <property type="entry name" value="RskA_C"/>
    <property type="match status" value="1"/>
</dbReference>
<feature type="domain" description="Anti-sigma K factor RskA C-terminal" evidence="2">
    <location>
        <begin position="117"/>
        <end position="237"/>
    </location>
</feature>
<accession>A0ABZ2N304</accession>
<keyword evidence="1" id="KW-1133">Transmembrane helix</keyword>
<dbReference type="InterPro" id="IPR018764">
    <property type="entry name" value="RskA_C"/>
</dbReference>
<organism evidence="3 4">
    <name type="scientific">Bacillus kandeliae</name>
    <dbReference type="NCBI Taxonomy" id="3129297"/>
    <lineage>
        <taxon>Bacteria</taxon>
        <taxon>Bacillati</taxon>
        <taxon>Bacillota</taxon>
        <taxon>Bacilli</taxon>
        <taxon>Bacillales</taxon>
        <taxon>Bacillaceae</taxon>
        <taxon>Bacillus</taxon>
    </lineage>
</organism>
<name>A0ABZ2N304_9BACI</name>
<evidence type="ECO:0000259" key="2">
    <source>
        <dbReference type="Pfam" id="PF10099"/>
    </source>
</evidence>
<feature type="transmembrane region" description="Helical" evidence="1">
    <location>
        <begin position="95"/>
        <end position="116"/>
    </location>
</feature>
<dbReference type="Proteomes" id="UP001387364">
    <property type="component" value="Chromosome"/>
</dbReference>
<keyword evidence="4" id="KW-1185">Reference proteome</keyword>
<sequence>MERKCNQLLSYITNELSSDDQKSFEDHLTNCSTCHKDYIQIKEAWEALQFDFEKTEVPESLKSEVLDFVFAPQQQEADSFVSNLKKGFTYFKQQFTPLTTVLILILFTTTTVFTTANIQMRNQAVTEEERSSQPVEVLSTLPLTSVDQNRVEANGSAFIVQQGDDKKLVIQVDNLPKAEGKKVYQVWLLNNGVRQNAGIFKPNNHGSGVLTYELQEDETFDNIGITLEPDQNSLKPRGEKIIGT</sequence>
<evidence type="ECO:0000313" key="4">
    <source>
        <dbReference type="Proteomes" id="UP001387364"/>
    </source>
</evidence>
<dbReference type="RefSeq" id="WP_338749328.1">
    <property type="nucleotide sequence ID" value="NZ_CP147404.1"/>
</dbReference>